<sequence>MFLKSLRISNSEGVIRHIPFHAGLNLIVDETLSGPEQTTGNNVGKTTVLMLIDFCLGANGKGIYTDPENRKSEYVLVKNFLIDTAVLVTLTLTLTADLDNPFAEELVIERNFLPRKQIIRRINGHQKTADEFEAALTEQLFPGHFGKKPTFPQIISHNIRYRELSIINTLRTLSEFTRDDEYETLYLFLLGCNFDQGDTKQNLLASIRMEMSFKGRLESKQTRSAYEASMALLSTEIAKLNEKKSEFYINPNFESDLETLDEIKYKINVSSSVISRLKLRRSLIDEAIREINSSHTEIDTNQLKALYGEVTERLSGVQKSFEDLLEFHNRMVDEKARYIAKEIPALEQELVVRENKLASLLNEEQALAAKISKSGSLEELESLIIELNEKHRRMGEFETIIEQILTVDTTLRNLNKSLNEIDEELFSADFESAIQIQLNKLNKYFSSISQELYGEQYALKVDRTTTRTGQRIYKFSSFNTNFSSGKKQGEITCFDIAYTLFADKEGIPCYHFLLNDKKELMHDNQLTKIAMLVEREHKHVQYVASILKDKLPPELNQEKYFALRLSQDDKLFRIESRN</sequence>
<dbReference type="EMBL" id="NSCI01000005">
    <property type="protein sequence ID" value="RAW92091.1"/>
    <property type="molecule type" value="Genomic_DNA"/>
</dbReference>
<dbReference type="AlphaFoldDB" id="A0A329VNH6"/>
<evidence type="ECO:0000259" key="1">
    <source>
        <dbReference type="Pfam" id="PF10088"/>
    </source>
</evidence>
<evidence type="ECO:0000313" key="2">
    <source>
        <dbReference type="EMBL" id="RAW92091.1"/>
    </source>
</evidence>
<accession>A0A329VNH6</accession>
<gene>
    <name evidence="2" type="ORF">CKY01_06165</name>
</gene>
<name>A0A329VNH6_9GAMM</name>
<reference evidence="2 3" key="1">
    <citation type="journal article" date="2018" name="Int. J. Syst. Evol. Microbiol.">
        <title>Whole-genome-based revisit of Photorhabdus phylogeny: proposal for the elevation of most Photorhabdus subspecies to the species level and description of one novel species Photorhabdus bodei sp. nov., and one novel subspecies Photorhabdus laumondii subsp. clarkei subsp. nov.</title>
        <authorList>
            <person name="Machado R.A.R."/>
            <person name="Wuthrich D."/>
            <person name="Kuhnert P."/>
            <person name="Arce C.C.M."/>
            <person name="Thonen L."/>
            <person name="Ruiz C."/>
            <person name="Zhang X."/>
            <person name="Robert C.A.M."/>
            <person name="Karimi J."/>
            <person name="Kamali S."/>
            <person name="Ma J."/>
            <person name="Bruggmann R."/>
            <person name="Erb M."/>
        </authorList>
    </citation>
    <scope>NUCLEOTIDE SEQUENCE [LARGE SCALE GENOMIC DNA]</scope>
    <source>
        <strain evidence="2 3">BOJ-47</strain>
    </source>
</reference>
<dbReference type="RefSeq" id="WP_113025055.1">
    <property type="nucleotide sequence ID" value="NZ_CAWNWQ010000005.1"/>
</dbReference>
<organism evidence="2 3">
    <name type="scientific">Photorhabdus laumondii subsp. clarkei</name>
    <dbReference type="NCBI Taxonomy" id="2029685"/>
    <lineage>
        <taxon>Bacteria</taxon>
        <taxon>Pseudomonadati</taxon>
        <taxon>Pseudomonadota</taxon>
        <taxon>Gammaproteobacteria</taxon>
        <taxon>Enterobacterales</taxon>
        <taxon>Morganellaceae</taxon>
        <taxon>Photorhabdus</taxon>
    </lineage>
</organism>
<protein>
    <recommendedName>
        <fullName evidence="1">DUF2326 domain-containing protein</fullName>
    </recommendedName>
</protein>
<dbReference type="Gene3D" id="3.40.50.300">
    <property type="entry name" value="P-loop containing nucleotide triphosphate hydrolases"/>
    <property type="match status" value="1"/>
</dbReference>
<evidence type="ECO:0000313" key="3">
    <source>
        <dbReference type="Proteomes" id="UP000250870"/>
    </source>
</evidence>
<dbReference type="Proteomes" id="UP000250870">
    <property type="component" value="Unassembled WGS sequence"/>
</dbReference>
<dbReference type="InterPro" id="IPR027417">
    <property type="entry name" value="P-loop_NTPase"/>
</dbReference>
<dbReference type="InterPro" id="IPR018760">
    <property type="entry name" value="DUF2326"/>
</dbReference>
<feature type="domain" description="DUF2326" evidence="1">
    <location>
        <begin position="448"/>
        <end position="575"/>
    </location>
</feature>
<dbReference type="Pfam" id="PF10088">
    <property type="entry name" value="DUF2326"/>
    <property type="match status" value="1"/>
</dbReference>
<proteinExistence type="predicted"/>
<comment type="caution">
    <text evidence="2">The sequence shown here is derived from an EMBL/GenBank/DDBJ whole genome shotgun (WGS) entry which is preliminary data.</text>
</comment>